<dbReference type="Proteomes" id="UP000188243">
    <property type="component" value="Chromosome"/>
</dbReference>
<gene>
    <name evidence="2" type="ORF">B0W48_16595</name>
</gene>
<dbReference type="AlphaFoldDB" id="A0A1Q2H1M6"/>
<dbReference type="Pfam" id="PF10011">
    <property type="entry name" value="DUF2254"/>
    <property type="match status" value="1"/>
</dbReference>
<protein>
    <recommendedName>
        <fullName evidence="4">DUF2254 domain-containing protein</fullName>
    </recommendedName>
</protein>
<evidence type="ECO:0000313" key="3">
    <source>
        <dbReference type="Proteomes" id="UP000188243"/>
    </source>
</evidence>
<feature type="transmembrane region" description="Helical" evidence="1">
    <location>
        <begin position="20"/>
        <end position="43"/>
    </location>
</feature>
<reference evidence="2 3" key="1">
    <citation type="submission" date="2017-02" db="EMBL/GenBank/DDBJ databases">
        <title>Complete genome sequence of the cold-active Pseudoalteromonas aliena strain EH1 isolated from Arctic seawater.</title>
        <authorList>
            <person name="Kim E."/>
            <person name="Heo E."/>
            <person name="Kim H."/>
            <person name="Kim D."/>
        </authorList>
    </citation>
    <scope>NUCLEOTIDE SEQUENCE [LARGE SCALE GENOMIC DNA]</scope>
    <source>
        <strain evidence="2 3">EH1</strain>
    </source>
</reference>
<name>A0A1Q2H1M6_9GAMM</name>
<proteinExistence type="predicted"/>
<evidence type="ECO:0000256" key="1">
    <source>
        <dbReference type="SAM" id="Phobius"/>
    </source>
</evidence>
<sequence>MFVPRKVANSYREMINSIGFYPSLLSVGFLAFAIITMSVEYLAPVEQLKSFISVVLVDSAENARTILSTLAGSIISLTVFSFSMVMVVLNSASASLSPRVVPGLITRKSHQMVLGFYLGSIIYSIIMLININKLDGGNTAIPSIGVLFALVFGLISLGLFVFFIHSISRAIQVDNVLNGLFSQTKGEIKAIIQRQQDNPVEKFPDFEQWQSISSKTEGYYKGVHTDKLCAILAEENIKVYISVNQGYFTVKGYPFLKCNKDISSNEALINKILDCFIFYIEEYISDHYRYGLTQISEIAVKAMSPGINDPGTAVKSIDMLSILLIQRLSINDINYSFKHSESGPLLYSHETSFDELLHDNFTPLRNYAKGDAYVMTNVLEAFKNILFVAYRYTDARNSLFNYLNAIVDDINEHVTNAYDRREITNMLNAITRISEEQGKELVARFERHPK</sequence>
<dbReference type="EMBL" id="CP019628">
    <property type="protein sequence ID" value="AQQ01245.1"/>
    <property type="molecule type" value="Genomic_DNA"/>
</dbReference>
<accession>A0A1Q2H1M6</accession>
<keyword evidence="1" id="KW-0812">Transmembrane</keyword>
<feature type="transmembrane region" description="Helical" evidence="1">
    <location>
        <begin position="143"/>
        <end position="164"/>
    </location>
</feature>
<dbReference type="STRING" id="247523.B0W48_16595"/>
<dbReference type="RefSeq" id="WP_077537893.1">
    <property type="nucleotide sequence ID" value="NZ_CP019628.1"/>
</dbReference>
<keyword evidence="1" id="KW-0472">Membrane</keyword>
<keyword evidence="1" id="KW-1133">Transmembrane helix</keyword>
<organism evidence="2 3">
    <name type="scientific">Pseudoalteromonas aliena</name>
    <dbReference type="NCBI Taxonomy" id="247523"/>
    <lineage>
        <taxon>Bacteria</taxon>
        <taxon>Pseudomonadati</taxon>
        <taxon>Pseudomonadota</taxon>
        <taxon>Gammaproteobacteria</taxon>
        <taxon>Alteromonadales</taxon>
        <taxon>Pseudoalteromonadaceae</taxon>
        <taxon>Pseudoalteromonas</taxon>
    </lineage>
</organism>
<dbReference type="KEGG" id="paln:B0W48_16595"/>
<feature type="transmembrane region" description="Helical" evidence="1">
    <location>
        <begin position="63"/>
        <end position="92"/>
    </location>
</feature>
<evidence type="ECO:0008006" key="4">
    <source>
        <dbReference type="Google" id="ProtNLM"/>
    </source>
</evidence>
<feature type="transmembrane region" description="Helical" evidence="1">
    <location>
        <begin position="113"/>
        <end position="131"/>
    </location>
</feature>
<dbReference type="InterPro" id="IPR018723">
    <property type="entry name" value="DUF2254_membrane"/>
</dbReference>
<evidence type="ECO:0000313" key="2">
    <source>
        <dbReference type="EMBL" id="AQQ01245.1"/>
    </source>
</evidence>